<accession>A0A5B7G8K3</accession>
<feature type="region of interest" description="Disordered" evidence="1">
    <location>
        <begin position="371"/>
        <end position="431"/>
    </location>
</feature>
<protein>
    <submittedName>
        <fullName evidence="2">Uncharacterized protein</fullName>
    </submittedName>
</protein>
<evidence type="ECO:0000313" key="3">
    <source>
        <dbReference type="Proteomes" id="UP000324222"/>
    </source>
</evidence>
<proteinExistence type="predicted"/>
<organism evidence="2 3">
    <name type="scientific">Portunus trituberculatus</name>
    <name type="common">Swimming crab</name>
    <name type="synonym">Neptunus trituberculatus</name>
    <dbReference type="NCBI Taxonomy" id="210409"/>
    <lineage>
        <taxon>Eukaryota</taxon>
        <taxon>Metazoa</taxon>
        <taxon>Ecdysozoa</taxon>
        <taxon>Arthropoda</taxon>
        <taxon>Crustacea</taxon>
        <taxon>Multicrustacea</taxon>
        <taxon>Malacostraca</taxon>
        <taxon>Eumalacostraca</taxon>
        <taxon>Eucarida</taxon>
        <taxon>Decapoda</taxon>
        <taxon>Pleocyemata</taxon>
        <taxon>Brachyura</taxon>
        <taxon>Eubrachyura</taxon>
        <taxon>Portunoidea</taxon>
        <taxon>Portunidae</taxon>
        <taxon>Portuninae</taxon>
        <taxon>Portunus</taxon>
    </lineage>
</organism>
<reference evidence="2 3" key="1">
    <citation type="submission" date="2019-05" db="EMBL/GenBank/DDBJ databases">
        <title>Another draft genome of Portunus trituberculatus and its Hox gene families provides insights of decapod evolution.</title>
        <authorList>
            <person name="Jeong J.-H."/>
            <person name="Song I."/>
            <person name="Kim S."/>
            <person name="Choi T."/>
            <person name="Kim D."/>
            <person name="Ryu S."/>
            <person name="Kim W."/>
        </authorList>
    </citation>
    <scope>NUCLEOTIDE SEQUENCE [LARGE SCALE GENOMIC DNA]</scope>
    <source>
        <tissue evidence="2">Muscle</tissue>
    </source>
</reference>
<comment type="caution">
    <text evidence="2">The sequence shown here is derived from an EMBL/GenBank/DDBJ whole genome shotgun (WGS) entry which is preliminary data.</text>
</comment>
<dbReference type="Proteomes" id="UP000324222">
    <property type="component" value="Unassembled WGS sequence"/>
</dbReference>
<feature type="compositionally biased region" description="Basic and acidic residues" evidence="1">
    <location>
        <begin position="317"/>
        <end position="337"/>
    </location>
</feature>
<sequence>MQSCPHHYYCYRSVSYPHHPHHGLPYPHHFLSSPDGSKKVLEVFHRRMETRKREGVTCTTETQVHKALSISTMKNNAARPGSPEVDDVREVEEPQTAATTLPPEVEIRVQLFDGQVIHITSSPLEEAGPGGGDDKKTCESEVKRDSRSGVLNGEVVGTLSGGTMTLLTSNGKTYILPQHLAAAEGGSYLISGEVLNTEEVLQATDVLHDEQMLTISPPPPQSAMDFTSVAGHPDALAIATSEVFSEDYVSLPLHTQGHLTEQSRTFRFKTMDVENPQEVHNKMYTQSRSDSQMRNLLIPDASIITINASDAASSDECTERDSKRTVRKNSDSETVTKEKGNVEALHCKPKEGKDGSDRVSQIQLDPSKLVGLSNNASSKKYTTTRASEEMRTKEVRVGEACVAKTTSEERNERTQPVNSDFVPKSSAQTDAQNLRLRRSSRIRRVKRITDEEESELTEESCTGKRRKGVKGEVPAALWECGSCDAMFRWD</sequence>
<keyword evidence="3" id="KW-1185">Reference proteome</keyword>
<feature type="region of interest" description="Disordered" evidence="1">
    <location>
        <begin position="449"/>
        <end position="468"/>
    </location>
</feature>
<feature type="region of interest" description="Disordered" evidence="1">
    <location>
        <begin position="122"/>
        <end position="146"/>
    </location>
</feature>
<feature type="compositionally biased region" description="Basic and acidic residues" evidence="1">
    <location>
        <begin position="386"/>
        <end position="397"/>
    </location>
</feature>
<evidence type="ECO:0000256" key="1">
    <source>
        <dbReference type="SAM" id="MobiDB-lite"/>
    </source>
</evidence>
<feature type="compositionally biased region" description="Polar residues" evidence="1">
    <location>
        <begin position="372"/>
        <end position="385"/>
    </location>
</feature>
<feature type="region of interest" description="Disordered" evidence="1">
    <location>
        <begin position="310"/>
        <end position="337"/>
    </location>
</feature>
<dbReference type="AlphaFoldDB" id="A0A5B7G8K3"/>
<gene>
    <name evidence="2" type="ORF">E2C01_047739</name>
</gene>
<name>A0A5B7G8K3_PORTR</name>
<evidence type="ECO:0000313" key="2">
    <source>
        <dbReference type="EMBL" id="MPC53837.1"/>
    </source>
</evidence>
<dbReference type="OrthoDB" id="6348615at2759"/>
<dbReference type="EMBL" id="VSRR010011922">
    <property type="protein sequence ID" value="MPC53837.1"/>
    <property type="molecule type" value="Genomic_DNA"/>
</dbReference>
<feature type="compositionally biased region" description="Basic and acidic residues" evidence="1">
    <location>
        <begin position="132"/>
        <end position="146"/>
    </location>
</feature>